<keyword evidence="9" id="KW-0479">Metal-binding</keyword>
<dbReference type="Gene3D" id="3.40.50.460">
    <property type="entry name" value="Phosphofructokinase domain"/>
    <property type="match status" value="2"/>
</dbReference>
<dbReference type="GO" id="GO:0003872">
    <property type="term" value="F:6-phosphofructokinase activity"/>
    <property type="evidence" value="ECO:0007669"/>
    <property type="project" value="UniProtKB-EC"/>
</dbReference>
<accession>A0A426TSI9</accession>
<dbReference type="GO" id="GO:0005524">
    <property type="term" value="F:ATP binding"/>
    <property type="evidence" value="ECO:0007669"/>
    <property type="project" value="UniProtKB-KW"/>
</dbReference>
<keyword evidence="8 18" id="KW-0808">Transferase</keyword>
<dbReference type="GO" id="GO:0030388">
    <property type="term" value="P:fructose 1,6-bisphosphate metabolic process"/>
    <property type="evidence" value="ECO:0007669"/>
    <property type="project" value="TreeGrafter"/>
</dbReference>
<dbReference type="InterPro" id="IPR015912">
    <property type="entry name" value="Phosphofructokinase_CS"/>
</dbReference>
<dbReference type="InterPro" id="IPR000023">
    <property type="entry name" value="Phosphofructokinase_dom"/>
</dbReference>
<dbReference type="GO" id="GO:0048029">
    <property type="term" value="F:monosaccharide binding"/>
    <property type="evidence" value="ECO:0007669"/>
    <property type="project" value="TreeGrafter"/>
</dbReference>
<evidence type="ECO:0000256" key="12">
    <source>
        <dbReference type="ARBA" id="ARBA00022840"/>
    </source>
</evidence>
<dbReference type="PROSITE" id="PS00433">
    <property type="entry name" value="PHOSPHOFRUCTOKINASE"/>
    <property type="match status" value="2"/>
</dbReference>
<dbReference type="PANTHER" id="PTHR13697:SF4">
    <property type="entry name" value="ATP-DEPENDENT 6-PHOSPHOFRUCTOKINASE"/>
    <property type="match status" value="1"/>
</dbReference>
<keyword evidence="12" id="KW-0067">ATP-binding</keyword>
<evidence type="ECO:0000313" key="19">
    <source>
        <dbReference type="Proteomes" id="UP000280307"/>
    </source>
</evidence>
<dbReference type="InterPro" id="IPR022953">
    <property type="entry name" value="ATP_PFK"/>
</dbReference>
<evidence type="ECO:0000256" key="8">
    <source>
        <dbReference type="ARBA" id="ARBA00022679"/>
    </source>
</evidence>
<feature type="domain" description="Phosphofructokinase" evidence="17">
    <location>
        <begin position="353"/>
        <end position="638"/>
    </location>
</feature>
<evidence type="ECO:0000256" key="14">
    <source>
        <dbReference type="ARBA" id="ARBA00023152"/>
    </source>
</evidence>
<proteinExistence type="inferred from homology"/>
<dbReference type="Proteomes" id="UP000280307">
    <property type="component" value="Unassembled WGS sequence"/>
</dbReference>
<reference evidence="18 19" key="1">
    <citation type="submission" date="2018-12" db="EMBL/GenBank/DDBJ databases">
        <title>Genome Sequence of Candidatus Viridilinea halotolerans isolated from saline sulfide-rich spring.</title>
        <authorList>
            <person name="Grouzdev D.S."/>
            <person name="Burganskaya E.I."/>
            <person name="Krutkina M.S."/>
            <person name="Sukhacheva M.V."/>
            <person name="Gorlenko V.M."/>
        </authorList>
    </citation>
    <scope>NUCLEOTIDE SEQUENCE [LARGE SCALE GENOMIC DNA]</scope>
    <source>
        <strain evidence="18">Chok-6</strain>
    </source>
</reference>
<keyword evidence="13" id="KW-0460">Magnesium</keyword>
<name>A0A426TSI9_9CHLR</name>
<evidence type="ECO:0000256" key="6">
    <source>
        <dbReference type="ARBA" id="ARBA00022490"/>
    </source>
</evidence>
<comment type="pathway">
    <text evidence="4">Carbohydrate degradation; glycolysis; D-glyceraldehyde 3-phosphate and glycerone phosphate from D-glucose: step 3/4.</text>
</comment>
<comment type="subcellular location">
    <subcellularLocation>
        <location evidence="3">Cytoplasm</location>
    </subcellularLocation>
</comment>
<evidence type="ECO:0000256" key="16">
    <source>
        <dbReference type="ARBA" id="ARBA00048070"/>
    </source>
</evidence>
<comment type="similarity">
    <text evidence="15">Belongs to the phosphofructokinase type A (PFKA) family.</text>
</comment>
<keyword evidence="6" id="KW-0963">Cytoplasm</keyword>
<evidence type="ECO:0000313" key="18">
    <source>
        <dbReference type="EMBL" id="RRR66983.1"/>
    </source>
</evidence>
<feature type="domain" description="Phosphofructokinase" evidence="17">
    <location>
        <begin position="1"/>
        <end position="272"/>
    </location>
</feature>
<evidence type="ECO:0000256" key="3">
    <source>
        <dbReference type="ARBA" id="ARBA00004496"/>
    </source>
</evidence>
<feature type="non-terminal residue" evidence="18">
    <location>
        <position position="1"/>
    </location>
</feature>
<comment type="function">
    <text evidence="2">Catalyzes the phosphorylation of D-fructose 6-phosphate to fructose 1,6-bisphosphate by ATP, the first committing step of glycolysis.</text>
</comment>
<keyword evidence="7" id="KW-0021">Allosteric enzyme</keyword>
<organism evidence="18 19">
    <name type="scientific">Candidatus Viridilinea halotolerans</name>
    <dbReference type="NCBI Taxonomy" id="2491704"/>
    <lineage>
        <taxon>Bacteria</taxon>
        <taxon>Bacillati</taxon>
        <taxon>Chloroflexota</taxon>
        <taxon>Chloroflexia</taxon>
        <taxon>Chloroflexales</taxon>
        <taxon>Chloroflexineae</taxon>
        <taxon>Oscillochloridaceae</taxon>
        <taxon>Candidatus Viridilinea</taxon>
    </lineage>
</organism>
<dbReference type="PRINTS" id="PR00476">
    <property type="entry name" value="PHFRCTKINASE"/>
</dbReference>
<evidence type="ECO:0000256" key="1">
    <source>
        <dbReference type="ARBA" id="ARBA00001946"/>
    </source>
</evidence>
<dbReference type="FunFam" id="3.40.50.460:FF:000008">
    <property type="entry name" value="ATP-dependent 6-phosphofructokinase"/>
    <property type="match status" value="1"/>
</dbReference>
<dbReference type="InterPro" id="IPR035966">
    <property type="entry name" value="PKF_sf"/>
</dbReference>
<dbReference type="UniPathway" id="UPA00109">
    <property type="reaction ID" value="UER00182"/>
</dbReference>
<dbReference type="Pfam" id="PF00365">
    <property type="entry name" value="PFK"/>
    <property type="match status" value="2"/>
</dbReference>
<dbReference type="GO" id="GO:0006002">
    <property type="term" value="P:fructose 6-phosphate metabolic process"/>
    <property type="evidence" value="ECO:0007669"/>
    <property type="project" value="InterPro"/>
</dbReference>
<dbReference type="AlphaFoldDB" id="A0A426TSI9"/>
<keyword evidence="11 18" id="KW-0418">Kinase</keyword>
<dbReference type="GO" id="GO:0061621">
    <property type="term" value="P:canonical glycolysis"/>
    <property type="evidence" value="ECO:0007669"/>
    <property type="project" value="TreeGrafter"/>
</dbReference>
<evidence type="ECO:0000256" key="13">
    <source>
        <dbReference type="ARBA" id="ARBA00022842"/>
    </source>
</evidence>
<evidence type="ECO:0000256" key="5">
    <source>
        <dbReference type="ARBA" id="ARBA00012055"/>
    </source>
</evidence>
<evidence type="ECO:0000256" key="10">
    <source>
        <dbReference type="ARBA" id="ARBA00022741"/>
    </source>
</evidence>
<dbReference type="EC" id="2.7.1.11" evidence="5"/>
<dbReference type="NCBIfam" id="TIGR02478">
    <property type="entry name" value="6PF1K_euk"/>
    <property type="match status" value="1"/>
</dbReference>
<keyword evidence="10" id="KW-0547">Nucleotide-binding</keyword>
<dbReference type="GO" id="GO:0016208">
    <property type="term" value="F:AMP binding"/>
    <property type="evidence" value="ECO:0007669"/>
    <property type="project" value="TreeGrafter"/>
</dbReference>
<evidence type="ECO:0000256" key="4">
    <source>
        <dbReference type="ARBA" id="ARBA00004679"/>
    </source>
</evidence>
<dbReference type="GO" id="GO:0042802">
    <property type="term" value="F:identical protein binding"/>
    <property type="evidence" value="ECO:0007669"/>
    <property type="project" value="TreeGrafter"/>
</dbReference>
<sequence length="701" mass="77102">GYEGMIRGGDFIRRMKWDDVGGILHRGGTVIGTARSDEFRTREGRRKAVANLLEHGINHLVVIGGDGSLTGAALFRLEWPELVQELRSAGLLDAATAERYAFLAVVGLVGSIDNDFSGTDMTIGADSALHRITEALDAITATAASHQRTFVVEVMGRNCGYLALMGAISGGADWIFIPEYPPDTDDWQSAMCEALRVGRQSGRRDSLVVVAEGAHDRSGAPITAQQIKEILEAQLGEDTRVTILGHIQRGGVPSAFDRWMSSLIGYTAVQHLFNSKPEDDPQIIGIRENRITTAPLMECVQQTRAVADAIKAHDYDRALALRGGSFGETLRTLRTLMQSNPSTLSDGTKRRLRFAILHSGGPAPGMNTAVRVAVRLSVDHGHKVYGVRGGFQGLIDGDMYEMDWMSVTGWATVGGAELGVNRKIPQGAELYQIARNIESFGIDAILMIGSLSGYQACHRLFTERTNFPAFRIPIICLPATIDNNLPGSDLSIGADTALNSIVESVDRIKQSAVAARRCFVVEVMGRDCGYLALMSGLASGAERVYIPEEGVTLRDLQADVDEMTYWFKRGKRLSLVMRNERVNRVYTTGFMVALFEEEGGSVFEVRQAILGHIQQGGSPTPFDRIQATRLAVRCVEFLIDRASRKQPDAAFIGIKGGRLQIRDLEDLPRMMHPEFARPREQWWMELRDIARTLRQQPADEE</sequence>
<dbReference type="GO" id="GO:0005945">
    <property type="term" value="C:6-phosphofructokinase complex"/>
    <property type="evidence" value="ECO:0007669"/>
    <property type="project" value="TreeGrafter"/>
</dbReference>
<evidence type="ECO:0000256" key="7">
    <source>
        <dbReference type="ARBA" id="ARBA00022533"/>
    </source>
</evidence>
<comment type="cofactor">
    <cofactor evidence="1">
        <name>Mg(2+)</name>
        <dbReference type="ChEBI" id="CHEBI:18420"/>
    </cofactor>
</comment>
<evidence type="ECO:0000256" key="15">
    <source>
        <dbReference type="ARBA" id="ARBA00038478"/>
    </source>
</evidence>
<comment type="catalytic activity">
    <reaction evidence="16">
        <text>beta-D-fructose 6-phosphate + ATP = beta-D-fructose 1,6-bisphosphate + ADP + H(+)</text>
        <dbReference type="Rhea" id="RHEA:16109"/>
        <dbReference type="ChEBI" id="CHEBI:15378"/>
        <dbReference type="ChEBI" id="CHEBI:30616"/>
        <dbReference type="ChEBI" id="CHEBI:32966"/>
        <dbReference type="ChEBI" id="CHEBI:57634"/>
        <dbReference type="ChEBI" id="CHEBI:456216"/>
        <dbReference type="EC" id="2.7.1.11"/>
    </reaction>
</comment>
<evidence type="ECO:0000256" key="11">
    <source>
        <dbReference type="ARBA" id="ARBA00022777"/>
    </source>
</evidence>
<gene>
    <name evidence="18" type="ORF">EI684_19770</name>
</gene>
<dbReference type="SUPFAM" id="SSF53784">
    <property type="entry name" value="Phosphofructokinase"/>
    <property type="match status" value="2"/>
</dbReference>
<dbReference type="GO" id="GO:0046872">
    <property type="term" value="F:metal ion binding"/>
    <property type="evidence" value="ECO:0007669"/>
    <property type="project" value="UniProtKB-KW"/>
</dbReference>
<evidence type="ECO:0000259" key="17">
    <source>
        <dbReference type="Pfam" id="PF00365"/>
    </source>
</evidence>
<protein>
    <recommendedName>
        <fullName evidence="5">6-phosphofructokinase</fullName>
        <ecNumber evidence="5">2.7.1.11</ecNumber>
    </recommendedName>
</protein>
<dbReference type="PANTHER" id="PTHR13697">
    <property type="entry name" value="PHOSPHOFRUCTOKINASE"/>
    <property type="match status" value="1"/>
</dbReference>
<comment type="caution">
    <text evidence="18">The sequence shown here is derived from an EMBL/GenBank/DDBJ whole genome shotgun (WGS) entry which is preliminary data.</text>
</comment>
<dbReference type="EMBL" id="RSAS01000817">
    <property type="protein sequence ID" value="RRR66983.1"/>
    <property type="molecule type" value="Genomic_DNA"/>
</dbReference>
<evidence type="ECO:0000256" key="9">
    <source>
        <dbReference type="ARBA" id="ARBA00022723"/>
    </source>
</evidence>
<dbReference type="FunFam" id="3.40.50.460:FF:000007">
    <property type="entry name" value="ATP-dependent 6-phosphofructokinase"/>
    <property type="match status" value="1"/>
</dbReference>
<dbReference type="InterPro" id="IPR009161">
    <property type="entry name" value="6-Pfructokinase_euk"/>
</dbReference>
<evidence type="ECO:0000256" key="2">
    <source>
        <dbReference type="ARBA" id="ARBA00002659"/>
    </source>
</evidence>
<dbReference type="Gene3D" id="3.40.50.450">
    <property type="match status" value="2"/>
</dbReference>
<keyword evidence="14" id="KW-0324">Glycolysis</keyword>
<dbReference type="GO" id="GO:0070095">
    <property type="term" value="F:fructose-6-phosphate binding"/>
    <property type="evidence" value="ECO:0007669"/>
    <property type="project" value="TreeGrafter"/>
</dbReference>